<evidence type="ECO:0000259" key="3">
    <source>
        <dbReference type="Pfam" id="PF01370"/>
    </source>
</evidence>
<evidence type="ECO:0000256" key="1">
    <source>
        <dbReference type="ARBA" id="ARBA00004370"/>
    </source>
</evidence>
<dbReference type="AlphaFoldDB" id="A0A4D4LDQ6"/>
<feature type="region of interest" description="Disordered" evidence="2">
    <location>
        <begin position="216"/>
        <end position="243"/>
    </location>
</feature>
<evidence type="ECO:0000313" key="4">
    <source>
        <dbReference type="EMBL" id="GDY59711.1"/>
    </source>
</evidence>
<dbReference type="Pfam" id="PF01370">
    <property type="entry name" value="Epimerase"/>
    <property type="match status" value="1"/>
</dbReference>
<dbReference type="PANTHER" id="PTHR14097:SF8">
    <property type="entry name" value="NAD(P)-BINDING DOMAIN-CONTAINING PROTEIN"/>
    <property type="match status" value="1"/>
</dbReference>
<reference evidence="4 5" key="1">
    <citation type="journal article" date="2020" name="Int. J. Syst. Evol. Microbiol.">
        <title>Reclassification of Streptomyces castelarensis and Streptomyces sporoclivatus as later heterotypic synonyms of Streptomyces antimycoticus.</title>
        <authorList>
            <person name="Komaki H."/>
            <person name="Tamura T."/>
        </authorList>
    </citation>
    <scope>NUCLEOTIDE SEQUENCE [LARGE SCALE GENOMIC DNA]</scope>
    <source>
        <strain evidence="4 5">NBRC 13459</strain>
    </source>
</reference>
<gene>
    <name evidence="4" type="ORF">SVIO_103340</name>
</gene>
<name>A0A4D4LDQ6_STRVO</name>
<dbReference type="Proteomes" id="UP000301309">
    <property type="component" value="Unassembled WGS sequence"/>
</dbReference>
<comment type="caution">
    <text evidence="4">The sequence shown here is derived from an EMBL/GenBank/DDBJ whole genome shotgun (WGS) entry which is preliminary data.</text>
</comment>
<dbReference type="EMBL" id="BJHW01000002">
    <property type="protein sequence ID" value="GDY59711.1"/>
    <property type="molecule type" value="Genomic_DNA"/>
</dbReference>
<dbReference type="InterPro" id="IPR036291">
    <property type="entry name" value="NAD(P)-bd_dom_sf"/>
</dbReference>
<dbReference type="GO" id="GO:0016020">
    <property type="term" value="C:membrane"/>
    <property type="evidence" value="ECO:0007669"/>
    <property type="project" value="UniProtKB-SubCell"/>
</dbReference>
<proteinExistence type="predicted"/>
<feature type="domain" description="NAD-dependent epimerase/dehydratase" evidence="3">
    <location>
        <begin position="4"/>
        <end position="111"/>
    </location>
</feature>
<protein>
    <recommendedName>
        <fullName evidence="3">NAD-dependent epimerase/dehydratase domain-containing protein</fullName>
    </recommendedName>
</protein>
<dbReference type="Gene3D" id="3.40.50.720">
    <property type="entry name" value="NAD(P)-binding Rossmann-like Domain"/>
    <property type="match status" value="1"/>
</dbReference>
<dbReference type="PANTHER" id="PTHR14097">
    <property type="entry name" value="OXIDOREDUCTASE HTATIP2"/>
    <property type="match status" value="1"/>
</dbReference>
<evidence type="ECO:0000256" key="2">
    <source>
        <dbReference type="SAM" id="MobiDB-lite"/>
    </source>
</evidence>
<dbReference type="SUPFAM" id="SSF51735">
    <property type="entry name" value="NAD(P)-binding Rossmann-fold domains"/>
    <property type="match status" value="1"/>
</dbReference>
<comment type="subcellular location">
    <subcellularLocation>
        <location evidence="1">Membrane</location>
    </subcellularLocation>
</comment>
<evidence type="ECO:0000313" key="5">
    <source>
        <dbReference type="Proteomes" id="UP000301309"/>
    </source>
</evidence>
<accession>A0A4D4LDQ6</accession>
<organism evidence="4 5">
    <name type="scientific">Streptomyces violaceusniger</name>
    <dbReference type="NCBI Taxonomy" id="68280"/>
    <lineage>
        <taxon>Bacteria</taxon>
        <taxon>Bacillati</taxon>
        <taxon>Actinomycetota</taxon>
        <taxon>Actinomycetes</taxon>
        <taxon>Kitasatosporales</taxon>
        <taxon>Streptomycetaceae</taxon>
        <taxon>Streptomyces</taxon>
        <taxon>Streptomyces violaceusniger group</taxon>
    </lineage>
</organism>
<feature type="compositionally biased region" description="Basic and acidic residues" evidence="2">
    <location>
        <begin position="224"/>
        <end position="243"/>
    </location>
</feature>
<sequence length="341" mass="37508">MRVAIFGASGMIGQGVLRGCLLDPQVDSVLLVVRRLLDVDHPKVRQVVHTDFTDFMAVRGEFEHLDACFYCAGVSSAGRSEEEYSRITHDHTLAAADAVSAANPSLTFTFVSGEGASESSRSAWARVLGRTENELLEMPFNAYVFRPAYIRPRNGAVSQTPAYRLTYRLTSWLYPLLHRLAPSHTTTTEHLGRAMIAVVGLRAALSLCCTALTSTGWEPSSGERCPEGNSDERRPDRTGLDHHGAVRADTVRQGGNCLTRAAGMGTAGASVSPEESLLRRLLPGVWRMRRWWTSAADTYARPRTGALYPALRRCDCRAADGRVSAVCRRLRPTDFRPRPCD</sequence>
<keyword evidence="5" id="KW-1185">Reference proteome</keyword>
<dbReference type="InterPro" id="IPR001509">
    <property type="entry name" value="Epimerase_deHydtase"/>
</dbReference>